<feature type="region of interest" description="Disordered" evidence="9">
    <location>
        <begin position="1"/>
        <end position="114"/>
    </location>
</feature>
<dbReference type="GO" id="GO:0043066">
    <property type="term" value="P:negative regulation of apoptotic process"/>
    <property type="evidence" value="ECO:0007669"/>
    <property type="project" value="TreeGrafter"/>
</dbReference>
<evidence type="ECO:0000256" key="5">
    <source>
        <dbReference type="ARBA" id="ARBA00023015"/>
    </source>
</evidence>
<dbReference type="AlphaFoldDB" id="A0AAN9AQ38"/>
<feature type="compositionally biased region" description="Polar residues" evidence="9">
    <location>
        <begin position="274"/>
        <end position="286"/>
    </location>
</feature>
<evidence type="ECO:0000256" key="7">
    <source>
        <dbReference type="ARBA" id="ARBA00023242"/>
    </source>
</evidence>
<keyword evidence="8" id="KW-0175">Coiled coil</keyword>
<dbReference type="GO" id="GO:0005634">
    <property type="term" value="C:nucleus"/>
    <property type="evidence" value="ECO:0007669"/>
    <property type="project" value="UniProtKB-SubCell"/>
</dbReference>
<dbReference type="PROSITE" id="PS01289">
    <property type="entry name" value="TSC22"/>
    <property type="match status" value="1"/>
</dbReference>
<evidence type="ECO:0000256" key="9">
    <source>
        <dbReference type="SAM" id="MobiDB-lite"/>
    </source>
</evidence>
<feature type="compositionally biased region" description="Polar residues" evidence="9">
    <location>
        <begin position="343"/>
        <end position="352"/>
    </location>
</feature>
<comment type="similarity">
    <text evidence="3">Belongs to the TSC-22/Dip/Bun family.</text>
</comment>
<dbReference type="GO" id="GO:0006357">
    <property type="term" value="P:regulation of transcription by RNA polymerase II"/>
    <property type="evidence" value="ECO:0007669"/>
    <property type="project" value="InterPro"/>
</dbReference>
<feature type="compositionally biased region" description="Polar residues" evidence="9">
    <location>
        <begin position="198"/>
        <end position="217"/>
    </location>
</feature>
<evidence type="ECO:0000256" key="3">
    <source>
        <dbReference type="ARBA" id="ARBA00007908"/>
    </source>
</evidence>
<feature type="coiled-coil region" evidence="8">
    <location>
        <begin position="530"/>
        <end position="564"/>
    </location>
</feature>
<feature type="region of interest" description="Disordered" evidence="9">
    <location>
        <begin position="180"/>
        <end position="446"/>
    </location>
</feature>
<reference evidence="10 11" key="1">
    <citation type="submission" date="2024-02" db="EMBL/GenBank/DDBJ databases">
        <title>Chromosome-scale genome assembly of the rough periwinkle Littorina saxatilis.</title>
        <authorList>
            <person name="De Jode A."/>
            <person name="Faria R."/>
            <person name="Formenti G."/>
            <person name="Sims Y."/>
            <person name="Smith T.P."/>
            <person name="Tracey A."/>
            <person name="Wood J.M.D."/>
            <person name="Zagrodzka Z.B."/>
            <person name="Johannesson K."/>
            <person name="Butlin R.K."/>
            <person name="Leder E.H."/>
        </authorList>
    </citation>
    <scope>NUCLEOTIDE SEQUENCE [LARGE SCALE GENOMIC DNA]</scope>
    <source>
        <strain evidence="10">Snail1</strain>
        <tissue evidence="10">Muscle</tissue>
    </source>
</reference>
<feature type="compositionally biased region" description="Polar residues" evidence="9">
    <location>
        <begin position="396"/>
        <end position="416"/>
    </location>
</feature>
<dbReference type="EMBL" id="JBAMIC010000024">
    <property type="protein sequence ID" value="KAK7091065.1"/>
    <property type="molecule type" value="Genomic_DNA"/>
</dbReference>
<evidence type="ECO:0000256" key="6">
    <source>
        <dbReference type="ARBA" id="ARBA00023163"/>
    </source>
</evidence>
<dbReference type="GO" id="GO:0005829">
    <property type="term" value="C:cytosol"/>
    <property type="evidence" value="ECO:0007669"/>
    <property type="project" value="TreeGrafter"/>
</dbReference>
<keyword evidence="11" id="KW-1185">Reference proteome</keyword>
<feature type="compositionally biased region" description="Low complexity" evidence="9">
    <location>
        <begin position="328"/>
        <end position="342"/>
    </location>
</feature>
<keyword evidence="7" id="KW-0539">Nucleus</keyword>
<keyword evidence="6" id="KW-0804">Transcription</keyword>
<protein>
    <submittedName>
        <fullName evidence="10">Uncharacterized protein</fullName>
    </submittedName>
</protein>
<dbReference type="Proteomes" id="UP001374579">
    <property type="component" value="Unassembled WGS sequence"/>
</dbReference>
<evidence type="ECO:0000313" key="10">
    <source>
        <dbReference type="EMBL" id="KAK7091065.1"/>
    </source>
</evidence>
<proteinExistence type="inferred from homology"/>
<accession>A0AAN9AQ38</accession>
<gene>
    <name evidence="10" type="ORF">V1264_010780</name>
</gene>
<evidence type="ECO:0000256" key="2">
    <source>
        <dbReference type="ARBA" id="ARBA00004496"/>
    </source>
</evidence>
<comment type="caution">
    <text evidence="10">The sequence shown here is derived from an EMBL/GenBank/DDBJ whole genome shotgun (WGS) entry which is preliminary data.</text>
</comment>
<feature type="region of interest" description="Disordered" evidence="9">
    <location>
        <begin position="460"/>
        <end position="493"/>
    </location>
</feature>
<evidence type="ECO:0000313" key="11">
    <source>
        <dbReference type="Proteomes" id="UP001374579"/>
    </source>
</evidence>
<feature type="compositionally biased region" description="Acidic residues" evidence="9">
    <location>
        <begin position="73"/>
        <end position="86"/>
    </location>
</feature>
<feature type="compositionally biased region" description="Polar residues" evidence="9">
    <location>
        <begin position="12"/>
        <end position="27"/>
    </location>
</feature>
<dbReference type="Pfam" id="PF01166">
    <property type="entry name" value="TSC22"/>
    <property type="match status" value="1"/>
</dbReference>
<name>A0AAN9AQ38_9CAEN</name>
<evidence type="ECO:0000256" key="1">
    <source>
        <dbReference type="ARBA" id="ARBA00004123"/>
    </source>
</evidence>
<keyword evidence="5" id="KW-0805">Transcription regulation</keyword>
<keyword evidence="4" id="KW-0963">Cytoplasm</keyword>
<dbReference type="InterPro" id="IPR000580">
    <property type="entry name" value="TSC22/Bun"/>
</dbReference>
<dbReference type="Gene3D" id="1.20.5.490">
    <property type="entry name" value="Single helix bin"/>
    <property type="match status" value="1"/>
</dbReference>
<organism evidence="10 11">
    <name type="scientific">Littorina saxatilis</name>
    <dbReference type="NCBI Taxonomy" id="31220"/>
    <lineage>
        <taxon>Eukaryota</taxon>
        <taxon>Metazoa</taxon>
        <taxon>Spiralia</taxon>
        <taxon>Lophotrochozoa</taxon>
        <taxon>Mollusca</taxon>
        <taxon>Gastropoda</taxon>
        <taxon>Caenogastropoda</taxon>
        <taxon>Littorinimorpha</taxon>
        <taxon>Littorinoidea</taxon>
        <taxon>Littorinidae</taxon>
        <taxon>Littorina</taxon>
    </lineage>
</organism>
<feature type="compositionally biased region" description="Low complexity" evidence="9">
    <location>
        <begin position="353"/>
        <end position="375"/>
    </location>
</feature>
<dbReference type="SUPFAM" id="SSF58026">
    <property type="entry name" value="Delta-sleep-inducing peptide immunoreactive peptide"/>
    <property type="match status" value="1"/>
</dbReference>
<dbReference type="GO" id="GO:0008284">
    <property type="term" value="P:positive regulation of cell population proliferation"/>
    <property type="evidence" value="ECO:0007669"/>
    <property type="project" value="TreeGrafter"/>
</dbReference>
<feature type="compositionally biased region" description="Polar residues" evidence="9">
    <location>
        <begin position="228"/>
        <end position="266"/>
    </location>
</feature>
<dbReference type="PANTHER" id="PTHR46745:SF1">
    <property type="entry name" value="TSC22 DOMAIN FAMILY PROTEIN 1"/>
    <property type="match status" value="1"/>
</dbReference>
<comment type="subcellular location">
    <subcellularLocation>
        <location evidence="2">Cytoplasm</location>
    </subcellularLocation>
    <subcellularLocation>
        <location evidence="1">Nucleus</location>
    </subcellularLocation>
</comment>
<evidence type="ECO:0000256" key="4">
    <source>
        <dbReference type="ARBA" id="ARBA00022490"/>
    </source>
</evidence>
<dbReference type="InterPro" id="IPR047862">
    <property type="entry name" value="TSC22/BUN_CS"/>
</dbReference>
<sequence>MADRPVGIENMAVSSDLSACHSQQNLKDSGKEEVEPKGGQNNPKSDAPKKKTTFKITSITKSSQRGGSGDLTQDNDLDSQDDLDETVDSHTEDLSSEIYDTNSKATDIDSQDPLLTPEEVLIKEKPARFKVVKVETKEPFKRGRWICYDYLDVPDKTEAKQDEININSGSSSAANSVHYVHGVDDPSKNPLIAGATGTIPSQPHTSNVADGSNSTNALGEVFQPIQPAPSSQYGVTPVNQTNASFSNHVAQPSGAYNATPGQSGTLSLPVMPGPSNSSLKGLSSAPNLPHPQPGQAMPGQNVGVSVAGGQGHQQPPPQGSTIPANLHSQQAAGSSNAQQTTSGAMQTGEYVNSSGQGQAMAGAGQQVSGGQQQQGMYDMSSQQPGYNLNAVAVGNVSGNPQVPQQNNLPTPSSSQPPEGYSSDVEAKLSTSTITNHNRRDQANITPTMGAGLAPLEIAVGGITNHPGDDDMTEEAARPPPPSQLPPTASRRPSLRTQVRNHIGSINSGSSTVAIDNKIEQAMDLVKSHLMYAVREEVEVLKEQIKELMERMRTVEYENKVLRSEASPETLAKLPAPLPPLQNPLLQQFMTAQPPSSSS</sequence>
<dbReference type="PANTHER" id="PTHR46745">
    <property type="entry name" value="TSC22 DOMAIN FAMILY PROTEIN 1"/>
    <property type="match status" value="1"/>
</dbReference>
<evidence type="ECO:0000256" key="8">
    <source>
        <dbReference type="SAM" id="Coils"/>
    </source>
</evidence>
<feature type="compositionally biased region" description="Low complexity" evidence="9">
    <location>
        <begin position="54"/>
        <end position="63"/>
    </location>
</feature>